<dbReference type="AlphaFoldDB" id="A0A915ECJ0"/>
<evidence type="ECO:0000313" key="3">
    <source>
        <dbReference type="WBParaSite" id="jg4416"/>
    </source>
</evidence>
<reference evidence="3" key="1">
    <citation type="submission" date="2022-11" db="UniProtKB">
        <authorList>
            <consortium name="WormBaseParasite"/>
        </authorList>
    </citation>
    <scope>IDENTIFICATION</scope>
</reference>
<name>A0A915ECJ0_9BILA</name>
<dbReference type="Proteomes" id="UP000887574">
    <property type="component" value="Unplaced"/>
</dbReference>
<protein>
    <submittedName>
        <fullName evidence="3">Uncharacterized protein</fullName>
    </submittedName>
</protein>
<accession>A0A915ECJ0</accession>
<feature type="compositionally biased region" description="Polar residues" evidence="1">
    <location>
        <begin position="83"/>
        <end position="103"/>
    </location>
</feature>
<keyword evidence="2" id="KW-1185">Reference proteome</keyword>
<dbReference type="WBParaSite" id="jg4416">
    <property type="protein sequence ID" value="jg4416"/>
    <property type="gene ID" value="jg4416"/>
</dbReference>
<feature type="compositionally biased region" description="Basic and acidic residues" evidence="1">
    <location>
        <begin position="1"/>
        <end position="14"/>
    </location>
</feature>
<feature type="region of interest" description="Disordered" evidence="1">
    <location>
        <begin position="1"/>
        <end position="40"/>
    </location>
</feature>
<evidence type="ECO:0000313" key="2">
    <source>
        <dbReference type="Proteomes" id="UP000887574"/>
    </source>
</evidence>
<feature type="compositionally biased region" description="Low complexity" evidence="1">
    <location>
        <begin position="63"/>
        <end position="82"/>
    </location>
</feature>
<organism evidence="2 3">
    <name type="scientific">Ditylenchus dipsaci</name>
    <dbReference type="NCBI Taxonomy" id="166011"/>
    <lineage>
        <taxon>Eukaryota</taxon>
        <taxon>Metazoa</taxon>
        <taxon>Ecdysozoa</taxon>
        <taxon>Nematoda</taxon>
        <taxon>Chromadorea</taxon>
        <taxon>Rhabditida</taxon>
        <taxon>Tylenchina</taxon>
        <taxon>Tylenchomorpha</taxon>
        <taxon>Sphaerularioidea</taxon>
        <taxon>Anguinidae</taxon>
        <taxon>Anguininae</taxon>
        <taxon>Ditylenchus</taxon>
    </lineage>
</organism>
<proteinExistence type="predicted"/>
<evidence type="ECO:0000256" key="1">
    <source>
        <dbReference type="SAM" id="MobiDB-lite"/>
    </source>
</evidence>
<feature type="region of interest" description="Disordered" evidence="1">
    <location>
        <begin position="60"/>
        <end position="114"/>
    </location>
</feature>
<sequence>MEKEKQEEEEKQQFEVEPAEEEGKMDMSENSRWSMAFHGDSPSICTISVQAAEKRKQLLDLMTSTRQNRSRSSSILSQSFKSPTPQTNAWPQATTQRSHTPITPKQKHQPAVPSPLVMSELTYVLHKEREQSPLVNFREQSYGFNSAAKKTPQHKIFGESLMLSPGPALEPPQPTK</sequence>